<organism evidence="2 3">
    <name type="scientific">Exidia glandulosa HHB12029</name>
    <dbReference type="NCBI Taxonomy" id="1314781"/>
    <lineage>
        <taxon>Eukaryota</taxon>
        <taxon>Fungi</taxon>
        <taxon>Dikarya</taxon>
        <taxon>Basidiomycota</taxon>
        <taxon>Agaricomycotina</taxon>
        <taxon>Agaricomycetes</taxon>
        <taxon>Auriculariales</taxon>
        <taxon>Exidiaceae</taxon>
        <taxon>Exidia</taxon>
    </lineage>
</organism>
<evidence type="ECO:0000256" key="1">
    <source>
        <dbReference type="SAM" id="MobiDB-lite"/>
    </source>
</evidence>
<dbReference type="InParanoid" id="A0A165D6M8"/>
<evidence type="ECO:0000313" key="3">
    <source>
        <dbReference type="Proteomes" id="UP000077266"/>
    </source>
</evidence>
<accession>A0A165D6M8</accession>
<feature type="compositionally biased region" description="Basic residues" evidence="1">
    <location>
        <begin position="63"/>
        <end position="72"/>
    </location>
</feature>
<protein>
    <submittedName>
        <fullName evidence="2">Uncharacterized protein</fullName>
    </submittedName>
</protein>
<gene>
    <name evidence="2" type="ORF">EXIGLDRAFT_302604</name>
</gene>
<evidence type="ECO:0000313" key="2">
    <source>
        <dbReference type="EMBL" id="KZV83891.1"/>
    </source>
</evidence>
<name>A0A165D6M8_EXIGL</name>
<proteinExistence type="predicted"/>
<dbReference type="EMBL" id="KV426250">
    <property type="protein sequence ID" value="KZV83891.1"/>
    <property type="molecule type" value="Genomic_DNA"/>
</dbReference>
<keyword evidence="3" id="KW-1185">Reference proteome</keyword>
<dbReference type="Proteomes" id="UP000077266">
    <property type="component" value="Unassembled WGS sequence"/>
</dbReference>
<sequence length="264" mass="29175">MHLRRSPRLKARARPRARRARTACAGCTSTPNQSQTFPGISSTTSSCAPSTSPCARSSTARPHSSRRSRRYSRPASCSSRSMARARILQTRSNSRLSVAVPRSQGSMLGRAMTVLKTRSTGSNISSKTGKTSSTIGWCVHFPFRRHVARAGSVREVNEAVEAAFHSSPHMLFHSRLLHRIIVFERWMLPWVHGSVVPLAADPARRTCIGRLSVAKRGLNRPSVCLKCQGLYPPLQRPRPWCSTGLRFRHGESSNVDGCQPSCPY</sequence>
<feature type="compositionally biased region" description="Low complexity" evidence="1">
    <location>
        <begin position="41"/>
        <end position="62"/>
    </location>
</feature>
<feature type="compositionally biased region" description="Polar residues" evidence="1">
    <location>
        <begin position="27"/>
        <end position="40"/>
    </location>
</feature>
<feature type="compositionally biased region" description="Basic residues" evidence="1">
    <location>
        <begin position="1"/>
        <end position="21"/>
    </location>
</feature>
<reference evidence="2 3" key="1">
    <citation type="journal article" date="2016" name="Mol. Biol. Evol.">
        <title>Comparative Genomics of Early-Diverging Mushroom-Forming Fungi Provides Insights into the Origins of Lignocellulose Decay Capabilities.</title>
        <authorList>
            <person name="Nagy L.G."/>
            <person name="Riley R."/>
            <person name="Tritt A."/>
            <person name="Adam C."/>
            <person name="Daum C."/>
            <person name="Floudas D."/>
            <person name="Sun H."/>
            <person name="Yadav J.S."/>
            <person name="Pangilinan J."/>
            <person name="Larsson K.H."/>
            <person name="Matsuura K."/>
            <person name="Barry K."/>
            <person name="Labutti K."/>
            <person name="Kuo R."/>
            <person name="Ohm R.A."/>
            <person name="Bhattacharya S.S."/>
            <person name="Shirouzu T."/>
            <person name="Yoshinaga Y."/>
            <person name="Martin F.M."/>
            <person name="Grigoriev I.V."/>
            <person name="Hibbett D.S."/>
        </authorList>
    </citation>
    <scope>NUCLEOTIDE SEQUENCE [LARGE SCALE GENOMIC DNA]</scope>
    <source>
        <strain evidence="2 3">HHB12029</strain>
    </source>
</reference>
<dbReference type="AlphaFoldDB" id="A0A165D6M8"/>
<feature type="region of interest" description="Disordered" evidence="1">
    <location>
        <begin position="1"/>
        <end position="83"/>
    </location>
</feature>
<feature type="compositionally biased region" description="Low complexity" evidence="1">
    <location>
        <begin position="73"/>
        <end position="83"/>
    </location>
</feature>